<evidence type="ECO:0000256" key="3">
    <source>
        <dbReference type="ARBA" id="ARBA00022448"/>
    </source>
</evidence>
<sequence length="207" mass="22856">MSIDDDSVEEGGMIEKSNHNPTHEDSSSSKFTPYTVNAIVVIIIGCVLLGIRRAGDRLPGVTNSQYLANQAMTYPIVLQFLLCMCFFGTASSSIGCIISKDFLAIQREASDFGLGAKSYYLVLVLNMVFWQLMLIGRVGIIFCTSSLFAGVMSTVFLPISQIAAVLTFHDSFPAEKEMALVLTLWGFTSYFYGSYKTTRRQKSATMR</sequence>
<dbReference type="GO" id="GO:0015211">
    <property type="term" value="F:purine nucleoside transmembrane transporter activity"/>
    <property type="evidence" value="ECO:0007669"/>
    <property type="project" value="InterPro"/>
</dbReference>
<evidence type="ECO:0000313" key="9">
    <source>
        <dbReference type="EMBL" id="RZC57002.1"/>
    </source>
</evidence>
<comment type="similarity">
    <text evidence="2">Belongs to the purine permeases (TC 2.A.7.14) family.</text>
</comment>
<reference evidence="9 10" key="1">
    <citation type="journal article" date="2018" name="Science">
        <title>The opium poppy genome and morphinan production.</title>
        <authorList>
            <person name="Guo L."/>
            <person name="Winzer T."/>
            <person name="Yang X."/>
            <person name="Li Y."/>
            <person name="Ning Z."/>
            <person name="He Z."/>
            <person name="Teodor R."/>
            <person name="Lu Y."/>
            <person name="Bowser T.A."/>
            <person name="Graham I.A."/>
            <person name="Ye K."/>
        </authorList>
    </citation>
    <scope>NUCLEOTIDE SEQUENCE [LARGE SCALE GENOMIC DNA]</scope>
    <source>
        <strain evidence="10">cv. HN1</strain>
        <tissue evidence="9">Leaves</tissue>
    </source>
</reference>
<keyword evidence="5 8" id="KW-1133">Transmembrane helix</keyword>
<evidence type="ECO:0000256" key="8">
    <source>
        <dbReference type="SAM" id="Phobius"/>
    </source>
</evidence>
<feature type="transmembrane region" description="Helical" evidence="8">
    <location>
        <begin position="72"/>
        <end position="98"/>
    </location>
</feature>
<keyword evidence="3" id="KW-0813">Transport</keyword>
<proteinExistence type="inferred from homology"/>
<dbReference type="STRING" id="3469.A0A4Y7JAB4"/>
<keyword evidence="4 8" id="KW-0812">Transmembrane</keyword>
<feature type="compositionally biased region" description="Basic and acidic residues" evidence="7">
    <location>
        <begin position="16"/>
        <end position="27"/>
    </location>
</feature>
<dbReference type="GO" id="GO:0005345">
    <property type="term" value="F:purine nucleobase transmembrane transporter activity"/>
    <property type="evidence" value="ECO:0007669"/>
    <property type="project" value="UniProtKB-ARBA"/>
</dbReference>
<name>A0A4Y7JAB4_PAPSO</name>
<dbReference type="PANTHER" id="PTHR31376:SF105">
    <property type="entry name" value="PURINE PERMEASE-RELATED"/>
    <property type="match status" value="1"/>
</dbReference>
<organism evidence="9 10">
    <name type="scientific">Papaver somniferum</name>
    <name type="common">Opium poppy</name>
    <dbReference type="NCBI Taxonomy" id="3469"/>
    <lineage>
        <taxon>Eukaryota</taxon>
        <taxon>Viridiplantae</taxon>
        <taxon>Streptophyta</taxon>
        <taxon>Embryophyta</taxon>
        <taxon>Tracheophyta</taxon>
        <taxon>Spermatophyta</taxon>
        <taxon>Magnoliopsida</taxon>
        <taxon>Ranunculales</taxon>
        <taxon>Papaveraceae</taxon>
        <taxon>Papaveroideae</taxon>
        <taxon>Papaver</taxon>
    </lineage>
</organism>
<feature type="transmembrane region" description="Helical" evidence="8">
    <location>
        <begin position="118"/>
        <end position="135"/>
    </location>
</feature>
<dbReference type="InterPro" id="IPR030182">
    <property type="entry name" value="PUP_plant"/>
</dbReference>
<evidence type="ECO:0000256" key="6">
    <source>
        <dbReference type="ARBA" id="ARBA00023136"/>
    </source>
</evidence>
<protein>
    <recommendedName>
        <fullName evidence="11">Purine permease</fullName>
    </recommendedName>
</protein>
<dbReference type="OMA" id="CAIVAQT"/>
<evidence type="ECO:0000256" key="4">
    <source>
        <dbReference type="ARBA" id="ARBA00022692"/>
    </source>
</evidence>
<dbReference type="GO" id="GO:0016020">
    <property type="term" value="C:membrane"/>
    <property type="evidence" value="ECO:0007669"/>
    <property type="project" value="UniProtKB-SubCell"/>
</dbReference>
<dbReference type="Proteomes" id="UP000316621">
    <property type="component" value="Chromosome 3"/>
</dbReference>
<evidence type="ECO:0008006" key="11">
    <source>
        <dbReference type="Google" id="ProtNLM"/>
    </source>
</evidence>
<accession>A0A4Y7JAB4</accession>
<dbReference type="EMBL" id="CM010717">
    <property type="protein sequence ID" value="RZC57002.1"/>
    <property type="molecule type" value="Genomic_DNA"/>
</dbReference>
<evidence type="ECO:0000256" key="5">
    <source>
        <dbReference type="ARBA" id="ARBA00022989"/>
    </source>
</evidence>
<feature type="transmembrane region" description="Helical" evidence="8">
    <location>
        <begin position="178"/>
        <end position="195"/>
    </location>
</feature>
<feature type="transmembrane region" description="Helical" evidence="8">
    <location>
        <begin position="31"/>
        <end position="51"/>
    </location>
</feature>
<comment type="subcellular location">
    <subcellularLocation>
        <location evidence="1">Membrane</location>
    </subcellularLocation>
</comment>
<evidence type="ECO:0000256" key="2">
    <source>
        <dbReference type="ARBA" id="ARBA00006213"/>
    </source>
</evidence>
<gene>
    <name evidence="9" type="ORF">C5167_015857</name>
</gene>
<dbReference type="PANTHER" id="PTHR31376">
    <property type="entry name" value="OS09G0467300 PROTEIN-RELATED"/>
    <property type="match status" value="1"/>
</dbReference>
<evidence type="ECO:0000256" key="1">
    <source>
        <dbReference type="ARBA" id="ARBA00004370"/>
    </source>
</evidence>
<dbReference type="Pfam" id="PF16913">
    <property type="entry name" value="PUNUT"/>
    <property type="match status" value="1"/>
</dbReference>
<evidence type="ECO:0000313" key="10">
    <source>
        <dbReference type="Proteomes" id="UP000316621"/>
    </source>
</evidence>
<dbReference type="AlphaFoldDB" id="A0A4Y7JAB4"/>
<keyword evidence="10" id="KW-1185">Reference proteome</keyword>
<evidence type="ECO:0000256" key="7">
    <source>
        <dbReference type="SAM" id="MobiDB-lite"/>
    </source>
</evidence>
<dbReference type="Gramene" id="RZC57002">
    <property type="protein sequence ID" value="RZC57002"/>
    <property type="gene ID" value="C5167_015857"/>
</dbReference>
<keyword evidence="6 8" id="KW-0472">Membrane</keyword>
<feature type="region of interest" description="Disordered" evidence="7">
    <location>
        <begin position="1"/>
        <end position="29"/>
    </location>
</feature>
<feature type="transmembrane region" description="Helical" evidence="8">
    <location>
        <begin position="147"/>
        <end position="166"/>
    </location>
</feature>